<dbReference type="RefSeq" id="XP_047844211.1">
    <property type="nucleotide sequence ID" value="XM_047988219.1"/>
</dbReference>
<reference evidence="1" key="1">
    <citation type="submission" date="2021-11" db="EMBL/GenBank/DDBJ databases">
        <title>Purpureocillium_takamizusanense_genome.</title>
        <authorList>
            <person name="Nguyen N.-H."/>
        </authorList>
    </citation>
    <scope>NUCLEOTIDE SEQUENCE</scope>
    <source>
        <strain evidence="1">PT3</strain>
    </source>
</reference>
<protein>
    <submittedName>
        <fullName evidence="1">Uncharacterized protein</fullName>
    </submittedName>
</protein>
<proteinExistence type="predicted"/>
<sequence length="110" mass="12462">MVSSHHRVGPPWVQGATSDGRSRLFDLISSEKSGGWRNFFAAETAPPSRVTPWRTGMKKHHERDSVVSFTLFHPSINSISYIHTNVTTHRGRRGQLEPCFPTSVTDFLER</sequence>
<accession>A0A9Q8QJE2</accession>
<gene>
    <name evidence="1" type="ORF">JDV02_006795</name>
</gene>
<dbReference type="Proteomes" id="UP000829364">
    <property type="component" value="Chromosome 6"/>
</dbReference>
<keyword evidence="2" id="KW-1185">Reference proteome</keyword>
<evidence type="ECO:0000313" key="1">
    <source>
        <dbReference type="EMBL" id="UNI20730.1"/>
    </source>
</evidence>
<dbReference type="GeneID" id="72068744"/>
<dbReference type="EMBL" id="CP086359">
    <property type="protein sequence ID" value="UNI20730.1"/>
    <property type="molecule type" value="Genomic_DNA"/>
</dbReference>
<name>A0A9Q8QJE2_9HYPO</name>
<organism evidence="1 2">
    <name type="scientific">Purpureocillium takamizusanense</name>
    <dbReference type="NCBI Taxonomy" id="2060973"/>
    <lineage>
        <taxon>Eukaryota</taxon>
        <taxon>Fungi</taxon>
        <taxon>Dikarya</taxon>
        <taxon>Ascomycota</taxon>
        <taxon>Pezizomycotina</taxon>
        <taxon>Sordariomycetes</taxon>
        <taxon>Hypocreomycetidae</taxon>
        <taxon>Hypocreales</taxon>
        <taxon>Ophiocordycipitaceae</taxon>
        <taxon>Purpureocillium</taxon>
    </lineage>
</organism>
<dbReference type="KEGG" id="ptkz:JDV02_006795"/>
<evidence type="ECO:0000313" key="2">
    <source>
        <dbReference type="Proteomes" id="UP000829364"/>
    </source>
</evidence>
<dbReference type="AlphaFoldDB" id="A0A9Q8QJE2"/>